<dbReference type="SUPFAM" id="SSF109604">
    <property type="entry name" value="HD-domain/PDEase-like"/>
    <property type="match status" value="1"/>
</dbReference>
<dbReference type="RefSeq" id="WP_160559207.1">
    <property type="nucleotide sequence ID" value="NZ_QZDT01000006.1"/>
</dbReference>
<dbReference type="Gene3D" id="1.10.3210.10">
    <property type="entry name" value="Hypothetical protein af1432"/>
    <property type="match status" value="1"/>
</dbReference>
<organism evidence="2 3">
    <name type="scientific">Parablautia muri</name>
    <dbReference type="NCBI Taxonomy" id="2320879"/>
    <lineage>
        <taxon>Bacteria</taxon>
        <taxon>Bacillati</taxon>
        <taxon>Bacillota</taxon>
        <taxon>Clostridia</taxon>
        <taxon>Lachnospirales</taxon>
        <taxon>Lachnospiraceae</taxon>
        <taxon>Parablautia</taxon>
    </lineage>
</organism>
<evidence type="ECO:0000256" key="1">
    <source>
        <dbReference type="SAM" id="Phobius"/>
    </source>
</evidence>
<dbReference type="OrthoDB" id="2001381at2"/>
<protein>
    <recommendedName>
        <fullName evidence="4">HD domain-containing protein</fullName>
    </recommendedName>
</protein>
<feature type="transmembrane region" description="Helical" evidence="1">
    <location>
        <begin position="25"/>
        <end position="46"/>
    </location>
</feature>
<sequence>MARNSKREQNDWMLSESKKEQSETVFQISIFFLTIAGSVLAAFLYQKPVDEIASIAVMSGVGAGIVWFLLGKCREDKEFLYDRAGHINRFFFLYLISLIGSVLFPLLPAGGWPYQVIFIGLMLFSNQMTGICAGCTLLMISVLLQGGEDGLFFIYFISGLVGIAVFSVLDEAFKIWTPTLISLLIQMTCLSLQEVLFANEVFSFQMFFIPEINILVNFILLMILLKVFRIFVMNRERDWYADINDPEHPLLLELMANSKDEYFHAVHTAYLCEKAAKSLNLDDALAKACGYYHRIGIIRGENSWERVKDILLANNFPKEVQEILQEYLDEREKIVSKEAVVLFFCDTVASSISYLFSKDAKIELNYHQIISAILDKKMESGLIASSNISFKEIEEIKNILAEEKNYYDFLR</sequence>
<dbReference type="EMBL" id="QZDT01000006">
    <property type="protein sequence ID" value="NBJ92137.1"/>
    <property type="molecule type" value="Genomic_DNA"/>
</dbReference>
<feature type="transmembrane region" description="Helical" evidence="1">
    <location>
        <begin position="208"/>
        <end position="228"/>
    </location>
</feature>
<keyword evidence="1" id="KW-1133">Transmembrane helix</keyword>
<dbReference type="Proteomes" id="UP001154420">
    <property type="component" value="Unassembled WGS sequence"/>
</dbReference>
<dbReference type="PANTHER" id="PTHR36442:SF1">
    <property type="entry name" value="CYCLIC-DI-AMP PHOSPHODIESTERASE PGPH"/>
    <property type="match status" value="1"/>
</dbReference>
<comment type="caution">
    <text evidence="2">The sequence shown here is derived from an EMBL/GenBank/DDBJ whole genome shotgun (WGS) entry which is preliminary data.</text>
</comment>
<evidence type="ECO:0000313" key="2">
    <source>
        <dbReference type="EMBL" id="NBJ92137.1"/>
    </source>
</evidence>
<keyword evidence="1" id="KW-0472">Membrane</keyword>
<reference evidence="2" key="1">
    <citation type="submission" date="2018-09" db="EMBL/GenBank/DDBJ databases">
        <title>Murine metabolic-syndrome-specific gut microbial biobank.</title>
        <authorList>
            <person name="Liu C."/>
        </authorList>
    </citation>
    <scope>NUCLEOTIDE SEQUENCE</scope>
    <source>
        <strain evidence="2">D42-62</strain>
    </source>
</reference>
<feature type="transmembrane region" description="Helical" evidence="1">
    <location>
        <begin position="91"/>
        <end position="110"/>
    </location>
</feature>
<dbReference type="AlphaFoldDB" id="A0A9X5BF33"/>
<gene>
    <name evidence="2" type="ORF">D5281_05920</name>
</gene>
<name>A0A9X5BF33_9FIRM</name>
<proteinExistence type="predicted"/>
<feature type="transmembrane region" description="Helical" evidence="1">
    <location>
        <begin position="151"/>
        <end position="169"/>
    </location>
</feature>
<dbReference type="InterPro" id="IPR052722">
    <property type="entry name" value="PgpH_phosphodiesterase"/>
</dbReference>
<keyword evidence="3" id="KW-1185">Reference proteome</keyword>
<feature type="transmembrane region" description="Helical" evidence="1">
    <location>
        <begin position="116"/>
        <end position="144"/>
    </location>
</feature>
<evidence type="ECO:0000313" key="3">
    <source>
        <dbReference type="Proteomes" id="UP001154420"/>
    </source>
</evidence>
<accession>A0A9X5BF33</accession>
<keyword evidence="1" id="KW-0812">Transmembrane</keyword>
<evidence type="ECO:0008006" key="4">
    <source>
        <dbReference type="Google" id="ProtNLM"/>
    </source>
</evidence>
<dbReference type="PANTHER" id="PTHR36442">
    <property type="entry name" value="CYCLIC-DI-AMP PHOSPHODIESTERASE PGPH"/>
    <property type="match status" value="1"/>
</dbReference>
<feature type="transmembrane region" description="Helical" evidence="1">
    <location>
        <begin position="52"/>
        <end position="70"/>
    </location>
</feature>